<dbReference type="PANTHER" id="PTHR37945:SF1">
    <property type="entry name" value="EXTRACELLULAR TUNGSTATE BINDING PROTEIN"/>
    <property type="match status" value="1"/>
</dbReference>
<reference evidence="2 3" key="1">
    <citation type="submission" date="2019-04" db="EMBL/GenBank/DDBJ databases">
        <authorList>
            <person name="Li Y."/>
            <person name="Wang J."/>
        </authorList>
    </citation>
    <scope>NUCLEOTIDE SEQUENCE [LARGE SCALE GENOMIC DNA]</scope>
    <source>
        <strain evidence="2 3">DSM 14668</strain>
    </source>
</reference>
<comment type="caution">
    <text evidence="2">The sequence shown here is derived from an EMBL/GenBank/DDBJ whole genome shotgun (WGS) entry which is preliminary data.</text>
</comment>
<name>A0A4U1J845_9BACT</name>
<dbReference type="InterPro" id="IPR052738">
    <property type="entry name" value="ABC-Tungstate_binding"/>
</dbReference>
<dbReference type="Pfam" id="PF12849">
    <property type="entry name" value="PBP_like_2"/>
    <property type="match status" value="1"/>
</dbReference>
<feature type="domain" description="PBP" evidence="1">
    <location>
        <begin position="36"/>
        <end position="253"/>
    </location>
</feature>
<dbReference type="EMBL" id="SSMQ01000029">
    <property type="protein sequence ID" value="TKD03394.1"/>
    <property type="molecule type" value="Genomic_DNA"/>
</dbReference>
<dbReference type="AlphaFoldDB" id="A0A4U1J845"/>
<dbReference type="InterPro" id="IPR024370">
    <property type="entry name" value="PBP_domain"/>
</dbReference>
<proteinExistence type="predicted"/>
<keyword evidence="3" id="KW-1185">Reference proteome</keyword>
<dbReference type="PROSITE" id="PS51257">
    <property type="entry name" value="PROKAR_LIPOPROTEIN"/>
    <property type="match status" value="1"/>
</dbReference>
<evidence type="ECO:0000259" key="1">
    <source>
        <dbReference type="Pfam" id="PF12849"/>
    </source>
</evidence>
<gene>
    <name evidence="2" type="ORF">E8A74_25860</name>
</gene>
<protein>
    <submittedName>
        <fullName evidence="2">Tungsten ABC transporter substrate-binding protein</fullName>
    </submittedName>
</protein>
<dbReference type="OrthoDB" id="186379at2"/>
<organism evidence="2 3">
    <name type="scientific">Polyangium fumosum</name>
    <dbReference type="NCBI Taxonomy" id="889272"/>
    <lineage>
        <taxon>Bacteria</taxon>
        <taxon>Pseudomonadati</taxon>
        <taxon>Myxococcota</taxon>
        <taxon>Polyangia</taxon>
        <taxon>Polyangiales</taxon>
        <taxon>Polyangiaceae</taxon>
        <taxon>Polyangium</taxon>
    </lineage>
</organism>
<evidence type="ECO:0000313" key="3">
    <source>
        <dbReference type="Proteomes" id="UP000309215"/>
    </source>
</evidence>
<sequence length="276" mass="28875">MHALSRRSVGLLWMVLLFALVGLSCGKQPAGGRVLRLATTTSLKDAGLLDELLPAFEAKTGYRVEVSALGSGKALRALRDGAADVAITHAPTEEQAALAAGDIGRRTPFMHNEFVIVGPANQISVVAGAGNVREALSRIASSGLKFVSRGDDSGTHQRELALWKAAGIAASSSFIMQANAGMGETLERASDEGAFTLCDRSTFLAKQKDLKLAIVFQGDEALRNTYAVIEPKAGAQVNAEGARALADFLLSPEGRAIIGAFGVKASGEPLFTPEAR</sequence>
<accession>A0A4U1J845</accession>
<dbReference type="Gene3D" id="3.40.190.10">
    <property type="entry name" value="Periplasmic binding protein-like II"/>
    <property type="match status" value="2"/>
</dbReference>
<dbReference type="Proteomes" id="UP000309215">
    <property type="component" value="Unassembled WGS sequence"/>
</dbReference>
<dbReference type="PANTHER" id="PTHR37945">
    <property type="entry name" value="EXTRACELLULAR TUNGSTATE BINDING PROTEIN"/>
    <property type="match status" value="1"/>
</dbReference>
<dbReference type="SUPFAM" id="SSF53850">
    <property type="entry name" value="Periplasmic binding protein-like II"/>
    <property type="match status" value="1"/>
</dbReference>
<evidence type="ECO:0000313" key="2">
    <source>
        <dbReference type="EMBL" id="TKD03394.1"/>
    </source>
</evidence>